<dbReference type="SUPFAM" id="SSF57845">
    <property type="entry name" value="B-box zinc-binding domain"/>
    <property type="match status" value="1"/>
</dbReference>
<evidence type="ECO:0000313" key="5">
    <source>
        <dbReference type="Proteomes" id="UP001186944"/>
    </source>
</evidence>
<keyword evidence="1" id="KW-0479">Metal-binding</keyword>
<reference evidence="4" key="1">
    <citation type="submission" date="2019-08" db="EMBL/GenBank/DDBJ databases">
        <title>The improved chromosome-level genome for the pearl oyster Pinctada fucata martensii using PacBio sequencing and Hi-C.</title>
        <authorList>
            <person name="Zheng Z."/>
        </authorList>
    </citation>
    <scope>NUCLEOTIDE SEQUENCE</scope>
    <source>
        <strain evidence="4">ZZ-2019</strain>
        <tissue evidence="4">Adductor muscle</tissue>
    </source>
</reference>
<evidence type="ECO:0000313" key="4">
    <source>
        <dbReference type="EMBL" id="KAK3089596.1"/>
    </source>
</evidence>
<dbReference type="InterPro" id="IPR050952">
    <property type="entry name" value="TRIM-NHL_E3_ligases"/>
</dbReference>
<keyword evidence="1" id="KW-0863">Zinc-finger</keyword>
<dbReference type="Gene3D" id="2.120.10.30">
    <property type="entry name" value="TolB, C-terminal domain"/>
    <property type="match status" value="1"/>
</dbReference>
<keyword evidence="2" id="KW-0175">Coiled coil</keyword>
<dbReference type="GO" id="GO:0000209">
    <property type="term" value="P:protein polyubiquitination"/>
    <property type="evidence" value="ECO:0007669"/>
    <property type="project" value="TreeGrafter"/>
</dbReference>
<accession>A0AA88Y4X3</accession>
<name>A0AA88Y4X3_PINIB</name>
<keyword evidence="1" id="KW-0862">Zinc</keyword>
<proteinExistence type="predicted"/>
<sequence>MRKHEVVTRSRSVLLSHGTWKVREPCKRHKNNDLVTYCNDCKVPCCIDCMLEHDRHAFSKLETKYFEAESRLNHMVDNLSKSSLETSQYEIKRLGRIIDTCNENFNAVKAELKAAENKVMANVAQSFEKLRKNLSLKQRECVSNVEEKIEKCKQKNTEIENFIARIEQKIRTSGLGLMEYFPTLPTLPSFPSDISTPIPRFEFNEDILNECKTNLGQIRYKDRKGSSNQESMHIESERNEKIGHGSLEADKEKVSVPNIKIEKIGSFQTPIPVQSIEPVGDDTSWIARFGSDTMYLYDGRGREKRSVKIEGPKGYFWNAAKIGICDMSVQNNGDIVVTCSDGKVRLVSVDGKINTLIDTTPFRPLGVCLRDNEVMVVCMIGPEGDKNHVAVYKPDGKSKVREITARDGNNKPLITKPYRVVIGDNHITVLNYRTNVVSLDRHSGKVIWVYDGSQAKLKHKFVSEGICKDRFSNILVTDIENHCIHLMNIEGHLIKIIMLKDYGLEQPMGIGVDKRSGRIWCGNIQSAKIFIMKK</sequence>
<dbReference type="GO" id="GO:0008270">
    <property type="term" value="F:zinc ion binding"/>
    <property type="evidence" value="ECO:0007669"/>
    <property type="project" value="UniProtKB-KW"/>
</dbReference>
<dbReference type="Gene3D" id="3.30.160.60">
    <property type="entry name" value="Classic Zinc Finger"/>
    <property type="match status" value="1"/>
</dbReference>
<dbReference type="SUPFAM" id="SSF63829">
    <property type="entry name" value="Calcium-dependent phosphotriesterase"/>
    <property type="match status" value="1"/>
</dbReference>
<keyword evidence="5" id="KW-1185">Reference proteome</keyword>
<dbReference type="AlphaFoldDB" id="A0AA88Y4X3"/>
<dbReference type="Proteomes" id="UP001186944">
    <property type="component" value="Unassembled WGS sequence"/>
</dbReference>
<dbReference type="PANTHER" id="PTHR24104">
    <property type="entry name" value="E3 UBIQUITIN-PROTEIN LIGASE NHLRC1-RELATED"/>
    <property type="match status" value="1"/>
</dbReference>
<protein>
    <recommendedName>
        <fullName evidence="3">B box-type domain-containing protein</fullName>
    </recommendedName>
</protein>
<comment type="caution">
    <text evidence="4">The sequence shown here is derived from an EMBL/GenBank/DDBJ whole genome shotgun (WGS) entry which is preliminary data.</text>
</comment>
<feature type="coiled-coil region" evidence="2">
    <location>
        <begin position="142"/>
        <end position="169"/>
    </location>
</feature>
<dbReference type="Pfam" id="PF00643">
    <property type="entry name" value="zf-B_box"/>
    <property type="match status" value="1"/>
</dbReference>
<feature type="domain" description="B box-type" evidence="3">
    <location>
        <begin position="21"/>
        <end position="61"/>
    </location>
</feature>
<dbReference type="GO" id="GO:0043161">
    <property type="term" value="P:proteasome-mediated ubiquitin-dependent protein catabolic process"/>
    <property type="evidence" value="ECO:0007669"/>
    <property type="project" value="TreeGrafter"/>
</dbReference>
<dbReference type="EMBL" id="VSWD01000010">
    <property type="protein sequence ID" value="KAK3089596.1"/>
    <property type="molecule type" value="Genomic_DNA"/>
</dbReference>
<evidence type="ECO:0000259" key="3">
    <source>
        <dbReference type="PROSITE" id="PS50119"/>
    </source>
</evidence>
<evidence type="ECO:0000256" key="2">
    <source>
        <dbReference type="SAM" id="Coils"/>
    </source>
</evidence>
<dbReference type="InterPro" id="IPR011042">
    <property type="entry name" value="6-blade_b-propeller_TolB-like"/>
</dbReference>
<dbReference type="InterPro" id="IPR000315">
    <property type="entry name" value="Znf_B-box"/>
</dbReference>
<dbReference type="PROSITE" id="PS50119">
    <property type="entry name" value="ZF_BBOX"/>
    <property type="match status" value="1"/>
</dbReference>
<organism evidence="4 5">
    <name type="scientific">Pinctada imbricata</name>
    <name type="common">Atlantic pearl-oyster</name>
    <name type="synonym">Pinctada martensii</name>
    <dbReference type="NCBI Taxonomy" id="66713"/>
    <lineage>
        <taxon>Eukaryota</taxon>
        <taxon>Metazoa</taxon>
        <taxon>Spiralia</taxon>
        <taxon>Lophotrochozoa</taxon>
        <taxon>Mollusca</taxon>
        <taxon>Bivalvia</taxon>
        <taxon>Autobranchia</taxon>
        <taxon>Pteriomorphia</taxon>
        <taxon>Pterioida</taxon>
        <taxon>Pterioidea</taxon>
        <taxon>Pteriidae</taxon>
        <taxon>Pinctada</taxon>
    </lineage>
</organism>
<dbReference type="GO" id="GO:0061630">
    <property type="term" value="F:ubiquitin protein ligase activity"/>
    <property type="evidence" value="ECO:0007669"/>
    <property type="project" value="TreeGrafter"/>
</dbReference>
<evidence type="ECO:0000256" key="1">
    <source>
        <dbReference type="PROSITE-ProRule" id="PRU00024"/>
    </source>
</evidence>
<dbReference type="PANTHER" id="PTHR24104:SF25">
    <property type="entry name" value="PROTEIN LIN-41"/>
    <property type="match status" value="1"/>
</dbReference>
<gene>
    <name evidence="4" type="ORF">FSP39_004897</name>
</gene>